<keyword evidence="2" id="KW-0479">Metal-binding</keyword>
<dbReference type="Proteomes" id="UP000616769">
    <property type="component" value="Unassembled WGS sequence"/>
</dbReference>
<protein>
    <submittedName>
        <fullName evidence="8">LIM and coleoptericin domain containing protein</fullName>
    </submittedName>
</protein>
<dbReference type="GO" id="GO:0000981">
    <property type="term" value="F:DNA-binding transcription factor activity, RNA polymerase II-specific"/>
    <property type="evidence" value="ECO:0007669"/>
    <property type="project" value="TreeGrafter"/>
</dbReference>
<proteinExistence type="predicted"/>
<keyword evidence="4" id="KW-0440">LIM domain</keyword>
<evidence type="ECO:0000256" key="1">
    <source>
        <dbReference type="ARBA" id="ARBA00004123"/>
    </source>
</evidence>
<evidence type="ECO:0000256" key="3">
    <source>
        <dbReference type="ARBA" id="ARBA00022833"/>
    </source>
</evidence>
<dbReference type="GO" id="GO:0000977">
    <property type="term" value="F:RNA polymerase II transcription regulatory region sequence-specific DNA binding"/>
    <property type="evidence" value="ECO:0007669"/>
    <property type="project" value="TreeGrafter"/>
</dbReference>
<name>A0A131ZZB9_SARSC</name>
<dbReference type="PANTHER" id="PTHR24208">
    <property type="entry name" value="LIM/HOMEOBOX PROTEIN LHX"/>
    <property type="match status" value="1"/>
</dbReference>
<dbReference type="AlphaFoldDB" id="A0A131ZZB9"/>
<evidence type="ECO:0000256" key="2">
    <source>
        <dbReference type="ARBA" id="ARBA00022723"/>
    </source>
</evidence>
<dbReference type="Pfam" id="PF00412">
    <property type="entry name" value="LIM"/>
    <property type="match status" value="1"/>
</dbReference>
<evidence type="ECO:0000256" key="5">
    <source>
        <dbReference type="ARBA" id="ARBA00023125"/>
    </source>
</evidence>
<dbReference type="PROSITE" id="PS00478">
    <property type="entry name" value="LIM_DOMAIN_1"/>
    <property type="match status" value="1"/>
</dbReference>
<dbReference type="SMART" id="SM00132">
    <property type="entry name" value="LIM"/>
    <property type="match status" value="1"/>
</dbReference>
<organism evidence="8 9">
    <name type="scientific">Sarcoptes scabiei</name>
    <name type="common">Itch mite</name>
    <name type="synonym">Acarus scabiei</name>
    <dbReference type="NCBI Taxonomy" id="52283"/>
    <lineage>
        <taxon>Eukaryota</taxon>
        <taxon>Metazoa</taxon>
        <taxon>Ecdysozoa</taxon>
        <taxon>Arthropoda</taxon>
        <taxon>Chelicerata</taxon>
        <taxon>Arachnida</taxon>
        <taxon>Acari</taxon>
        <taxon>Acariformes</taxon>
        <taxon>Sarcoptiformes</taxon>
        <taxon>Astigmata</taxon>
        <taxon>Psoroptidia</taxon>
        <taxon>Sarcoptoidea</taxon>
        <taxon>Sarcoptidae</taxon>
        <taxon>Sarcoptinae</taxon>
        <taxon>Sarcoptes</taxon>
    </lineage>
</organism>
<gene>
    <name evidence="8" type="ORF">QR98_0024460</name>
</gene>
<evidence type="ECO:0000313" key="8">
    <source>
        <dbReference type="EMBL" id="KPM04007.1"/>
    </source>
</evidence>
<dbReference type="PANTHER" id="PTHR24208:SF166">
    <property type="entry name" value="LIM HOMEOBOX TRANSCRIPTION FACTOR 1 ALPHA, ISOFORM B"/>
    <property type="match status" value="1"/>
</dbReference>
<keyword evidence="6" id="KW-0371">Homeobox</keyword>
<keyword evidence="3" id="KW-0862">Zinc</keyword>
<keyword evidence="7" id="KW-0539">Nucleus</keyword>
<evidence type="ECO:0000313" key="9">
    <source>
        <dbReference type="Proteomes" id="UP000616769"/>
    </source>
</evidence>
<dbReference type="Gene3D" id="2.10.110.10">
    <property type="entry name" value="Cysteine Rich Protein"/>
    <property type="match status" value="1"/>
</dbReference>
<evidence type="ECO:0000256" key="4">
    <source>
        <dbReference type="ARBA" id="ARBA00023038"/>
    </source>
</evidence>
<comment type="caution">
    <text evidence="8">The sequence shown here is derived from an EMBL/GenBank/DDBJ whole genome shotgun (WGS) entry which is preliminary data.</text>
</comment>
<evidence type="ECO:0000256" key="6">
    <source>
        <dbReference type="ARBA" id="ARBA00023155"/>
    </source>
</evidence>
<keyword evidence="5" id="KW-0238">DNA-binding</keyword>
<dbReference type="VEuPathDB" id="VectorBase:SSCA003853"/>
<dbReference type="GO" id="GO:0005634">
    <property type="term" value="C:nucleus"/>
    <property type="evidence" value="ECO:0007669"/>
    <property type="project" value="UniProtKB-SubCell"/>
</dbReference>
<accession>A0A131ZZB9</accession>
<sequence>MKVNLIDCFRCTNTIYPNQSVIAIPNGHYYHQACFNCLDCRRSLRKGELYGYLTETDEIYCEEDFRREISSRFYSGTMKRSLSPQLPPPTRPLPNSSTSKVLDQSFHSILVDDGLVD</sequence>
<dbReference type="InterPro" id="IPR050453">
    <property type="entry name" value="LIM_Homeobox_TF"/>
</dbReference>
<dbReference type="GO" id="GO:0030182">
    <property type="term" value="P:neuron differentiation"/>
    <property type="evidence" value="ECO:0007669"/>
    <property type="project" value="TreeGrafter"/>
</dbReference>
<reference evidence="8 9" key="1">
    <citation type="journal article" date="2015" name="Parasit. Vectors">
        <title>Draft genome of the scabies mite.</title>
        <authorList>
            <person name="Rider S.D.Jr."/>
            <person name="Morgan M.S."/>
            <person name="Arlian L.G."/>
        </authorList>
    </citation>
    <scope>NUCLEOTIDE SEQUENCE [LARGE SCALE GENOMIC DNA]</scope>
    <source>
        <strain evidence="8">Arlian Lab</strain>
    </source>
</reference>
<dbReference type="GO" id="GO:0046872">
    <property type="term" value="F:metal ion binding"/>
    <property type="evidence" value="ECO:0007669"/>
    <property type="project" value="UniProtKB-KW"/>
</dbReference>
<evidence type="ECO:0000256" key="7">
    <source>
        <dbReference type="ARBA" id="ARBA00023242"/>
    </source>
</evidence>
<comment type="subcellular location">
    <subcellularLocation>
        <location evidence="1">Nucleus</location>
    </subcellularLocation>
</comment>
<dbReference type="EMBL" id="JXLN01007006">
    <property type="protein sequence ID" value="KPM04007.1"/>
    <property type="molecule type" value="Genomic_DNA"/>
</dbReference>
<dbReference type="PROSITE" id="PS50023">
    <property type="entry name" value="LIM_DOMAIN_2"/>
    <property type="match status" value="1"/>
</dbReference>
<dbReference type="InterPro" id="IPR001781">
    <property type="entry name" value="Znf_LIM"/>
</dbReference>